<dbReference type="EMBL" id="LUHQ01000002">
    <property type="protein sequence ID" value="OAP09070.1"/>
    <property type="molecule type" value="Genomic_DNA"/>
</dbReference>
<feature type="region of interest" description="Disordered" evidence="1">
    <location>
        <begin position="640"/>
        <end position="659"/>
    </location>
</feature>
<dbReference type="ExpressionAtlas" id="A0A178VRJ3">
    <property type="expression patterns" value="baseline and differential"/>
</dbReference>
<feature type="compositionally biased region" description="Polar residues" evidence="1">
    <location>
        <begin position="571"/>
        <end position="580"/>
    </location>
</feature>
<feature type="compositionally biased region" description="Basic and acidic residues" evidence="1">
    <location>
        <begin position="392"/>
        <end position="418"/>
    </location>
</feature>
<proteinExistence type="predicted"/>
<evidence type="ECO:0000256" key="1">
    <source>
        <dbReference type="SAM" id="MobiDB-lite"/>
    </source>
</evidence>
<evidence type="ECO:0000313" key="4">
    <source>
        <dbReference type="Proteomes" id="UP000078284"/>
    </source>
</evidence>
<name>A0A178VRJ3_ARATH</name>
<sequence>MGKFDAKDVCFIVWKILRFSTKTIFRYVKRYPIVSGVSTFLIILYTFLPWVFYFLLCSSPLIAFASFYIRNHDLSSKICDEDKRKDRGLSTISQEGRTEKAKLKHQQSVRRNARRKVEEVGKDWDSSQASEDERGKVILTTLYGEVLPETITPDMEKFKRERTLLVAEENVFDSVLDNNRDLVELERLISVDGDDESEVECSSSSSSEGEKEEEERREDVSKVVVAWTEDDQKNLMDLGTSEIERNKRLENLISRRRSRRFFLLAAEGSLMDDMEVPRICIGRNFYGFDKGNYEIDGLVMPGSAPSVLLPRRNPFDLPYDPLEEKPNLTGDSFQQEFAETNPKDIFFCRHESFHHRAFPSESQNDSKFTSLWRNVVDGRPRPLQGSNNQEPLMKEREKGNDMEAGEVRIETDSIRNDDSDSNASLSPREREKDFNVSDQSDASGTFCKRNDRVGNSVAGLVPRSSGSSSLATARQRYMEHFGYNTRKCHMVTHSVDSDLQVEVSELGSPPTSVDGNDSDYERSLFVYESEMGKEMGYKGVESEVLLVGKDDQDQNETTSLASPENEEARNLESTVPQSDSAFFKRDEELKELSENSADEIKISYDSDEHEPSERTTDQEFEEPYERNDGEERQQLVEAEASDVNHHGNSEESVTSPRSVLPDMLHLDQTAWEVLDHASNGQLQNVDPPAESSHYQLDGRIYATGTIQENQEGFEVTFNDESNSAEDHRQSIDPLAVELENNQTDGIN</sequence>
<keyword evidence="2" id="KW-0472">Membrane</keyword>
<evidence type="ECO:0000313" key="3">
    <source>
        <dbReference type="EMBL" id="OAP09070.1"/>
    </source>
</evidence>
<comment type="caution">
    <text evidence="3">The sequence shown here is derived from an EMBL/GenBank/DDBJ whole genome shotgun (WGS) entry which is preliminary data.</text>
</comment>
<reference evidence="4" key="1">
    <citation type="journal article" date="2016" name="Proc. Natl. Acad. Sci. U.S.A.">
        <title>Chromosome-level assembly of Arabidopsis thaliana Ler reveals the extent of translocation and inversion polymorphisms.</title>
        <authorList>
            <person name="Zapata L."/>
            <person name="Ding J."/>
            <person name="Willing E.M."/>
            <person name="Hartwig B."/>
            <person name="Bezdan D."/>
            <person name="Jiao W.B."/>
            <person name="Patel V."/>
            <person name="Velikkakam James G."/>
            <person name="Koornneef M."/>
            <person name="Ossowski S."/>
            <person name="Schneeberger K."/>
        </authorList>
    </citation>
    <scope>NUCLEOTIDE SEQUENCE [LARGE SCALE GENOMIC DNA]</scope>
    <source>
        <strain evidence="4">cv. Landsberg erecta</strain>
    </source>
</reference>
<gene>
    <name evidence="3" type="ordered locus">AXX17_At2g25900</name>
</gene>
<accession>A0A178VRJ3</accession>
<keyword evidence="2" id="KW-1133">Transmembrane helix</keyword>
<dbReference type="PANTHER" id="PTHR33870">
    <property type="entry name" value="CARDIOMYOPATHY-ASSOCIATED PROTEIN"/>
    <property type="match status" value="1"/>
</dbReference>
<protein>
    <submittedName>
        <fullName evidence="3">Uncharacterized protein</fullName>
    </submittedName>
</protein>
<organism evidence="3 4">
    <name type="scientific">Arabidopsis thaliana</name>
    <name type="common">Mouse-ear cress</name>
    <dbReference type="NCBI Taxonomy" id="3702"/>
    <lineage>
        <taxon>Eukaryota</taxon>
        <taxon>Viridiplantae</taxon>
        <taxon>Streptophyta</taxon>
        <taxon>Embryophyta</taxon>
        <taxon>Tracheophyta</taxon>
        <taxon>Spermatophyta</taxon>
        <taxon>Magnoliopsida</taxon>
        <taxon>eudicotyledons</taxon>
        <taxon>Gunneridae</taxon>
        <taxon>Pentapetalae</taxon>
        <taxon>rosids</taxon>
        <taxon>malvids</taxon>
        <taxon>Brassicales</taxon>
        <taxon>Brassicaceae</taxon>
        <taxon>Camelineae</taxon>
        <taxon>Arabidopsis</taxon>
    </lineage>
</organism>
<feature type="compositionally biased region" description="Basic and acidic residues" evidence="1">
    <location>
        <begin position="582"/>
        <end position="631"/>
    </location>
</feature>
<dbReference type="Proteomes" id="UP000078284">
    <property type="component" value="Chromosome 2"/>
</dbReference>
<feature type="region of interest" description="Disordered" evidence="1">
    <location>
        <begin position="377"/>
        <end position="449"/>
    </location>
</feature>
<feature type="region of interest" description="Disordered" evidence="1">
    <location>
        <begin position="720"/>
        <end position="747"/>
    </location>
</feature>
<keyword evidence="2" id="KW-0812">Transmembrane</keyword>
<feature type="region of interest" description="Disordered" evidence="1">
    <location>
        <begin position="548"/>
        <end position="631"/>
    </location>
</feature>
<feature type="region of interest" description="Disordered" evidence="1">
    <location>
        <begin position="194"/>
        <end position="220"/>
    </location>
</feature>
<dbReference type="PANTHER" id="PTHR33870:SF29">
    <property type="entry name" value="DENTIN SIALOPHOSPHOPROTEIN"/>
    <property type="match status" value="1"/>
</dbReference>
<dbReference type="AlphaFoldDB" id="A0A178VRJ3"/>
<feature type="transmembrane region" description="Helical" evidence="2">
    <location>
        <begin position="31"/>
        <end position="56"/>
    </location>
</feature>
<evidence type="ECO:0000256" key="2">
    <source>
        <dbReference type="SAM" id="Phobius"/>
    </source>
</evidence>